<name>K2PMU8_9LACT</name>
<proteinExistence type="predicted"/>
<keyword evidence="3" id="KW-1278">Translocase</keyword>
<feature type="transmembrane region" description="Helical" evidence="6">
    <location>
        <begin position="37"/>
        <end position="60"/>
    </location>
</feature>
<dbReference type="PRINTS" id="PR00120">
    <property type="entry name" value="HATPASE"/>
</dbReference>
<dbReference type="InterPro" id="IPR008250">
    <property type="entry name" value="ATPase_P-typ_transduc_dom_A_sf"/>
</dbReference>
<dbReference type="Gene3D" id="2.70.150.10">
    <property type="entry name" value="Calcium-transporting ATPase, cytoplasmic transduction domain A"/>
    <property type="match status" value="1"/>
</dbReference>
<dbReference type="InterPro" id="IPR023299">
    <property type="entry name" value="ATPase_P-typ_cyto_dom_N"/>
</dbReference>
<feature type="transmembrane region" description="Helical" evidence="6">
    <location>
        <begin position="253"/>
        <end position="274"/>
    </location>
</feature>
<dbReference type="AlphaFoldDB" id="K2PMU8"/>
<keyword evidence="4 6" id="KW-1133">Transmembrane helix</keyword>
<dbReference type="InterPro" id="IPR001757">
    <property type="entry name" value="P_typ_ATPase"/>
</dbReference>
<dbReference type="InterPro" id="IPR036412">
    <property type="entry name" value="HAD-like_sf"/>
</dbReference>
<feature type="transmembrane region" description="Helical" evidence="6">
    <location>
        <begin position="712"/>
        <end position="735"/>
    </location>
</feature>
<dbReference type="SFLD" id="SFLDS00003">
    <property type="entry name" value="Haloacid_Dehalogenase"/>
    <property type="match status" value="1"/>
</dbReference>
<dbReference type="InterPro" id="IPR044492">
    <property type="entry name" value="P_typ_ATPase_HD_dom"/>
</dbReference>
<gene>
    <name evidence="8" type="ORF">C426_0175</name>
</gene>
<dbReference type="eggNOG" id="COG0474">
    <property type="taxonomic scope" value="Bacteria"/>
</dbReference>
<dbReference type="SUPFAM" id="SSF56784">
    <property type="entry name" value="HAD-like"/>
    <property type="match status" value="1"/>
</dbReference>
<keyword evidence="2 6" id="KW-0812">Transmembrane</keyword>
<evidence type="ECO:0000259" key="7">
    <source>
        <dbReference type="Pfam" id="PF00122"/>
    </source>
</evidence>
<dbReference type="Pfam" id="PF00702">
    <property type="entry name" value="Hydrolase"/>
    <property type="match status" value="1"/>
</dbReference>
<dbReference type="InterPro" id="IPR023214">
    <property type="entry name" value="HAD_sf"/>
</dbReference>
<feature type="transmembrane region" description="Helical" evidence="6">
    <location>
        <begin position="620"/>
        <end position="637"/>
    </location>
</feature>
<accession>K2PMU8</accession>
<dbReference type="SFLD" id="SFLDG00002">
    <property type="entry name" value="C1.7:_P-type_atpase_like"/>
    <property type="match status" value="1"/>
</dbReference>
<dbReference type="PANTHER" id="PTHR42861">
    <property type="entry name" value="CALCIUM-TRANSPORTING ATPASE"/>
    <property type="match status" value="1"/>
</dbReference>
<organism evidence="8 9">
    <name type="scientific">Lactococcus garvieae DCC43</name>
    <dbReference type="NCBI Taxonomy" id="1231377"/>
    <lineage>
        <taxon>Bacteria</taxon>
        <taxon>Bacillati</taxon>
        <taxon>Bacillota</taxon>
        <taxon>Bacilli</taxon>
        <taxon>Lactobacillales</taxon>
        <taxon>Streptococcaceae</taxon>
        <taxon>Lactococcus</taxon>
    </lineage>
</organism>
<dbReference type="InterPro" id="IPR059000">
    <property type="entry name" value="ATPase_P-type_domA"/>
</dbReference>
<dbReference type="Pfam" id="PF00122">
    <property type="entry name" value="E1-E2_ATPase"/>
    <property type="match status" value="1"/>
</dbReference>
<dbReference type="Gene3D" id="3.40.1110.10">
    <property type="entry name" value="Calcium-transporting ATPase, cytoplasmic domain N"/>
    <property type="match status" value="1"/>
</dbReference>
<reference evidence="8 9" key="1">
    <citation type="journal article" date="2012" name="J. Bacteriol.">
        <title>Genome Sequence of the Bacteriocin-Producing Strain Lactococcus garvieae DCC43.</title>
        <authorList>
            <person name="Gabrielsen C."/>
            <person name="Brede D.A."/>
            <person name="Hernandez P.E."/>
            <person name="Nes I.F."/>
            <person name="Diep D.B."/>
        </authorList>
    </citation>
    <scope>NUCLEOTIDE SEQUENCE [LARGE SCALE GENOMIC DNA]</scope>
    <source>
        <strain evidence="8 9">DCC43</strain>
    </source>
</reference>
<feature type="domain" description="P-type ATPase A" evidence="7">
    <location>
        <begin position="97"/>
        <end position="194"/>
    </location>
</feature>
<comment type="subcellular location">
    <subcellularLocation>
        <location evidence="1">Membrane</location>
        <topology evidence="1">Multi-pass membrane protein</topology>
    </subcellularLocation>
</comment>
<dbReference type="SUPFAM" id="SSF81653">
    <property type="entry name" value="Calcium ATPase, transduction domain A"/>
    <property type="match status" value="1"/>
</dbReference>
<evidence type="ECO:0000313" key="8">
    <source>
        <dbReference type="EMBL" id="EKF52600.1"/>
    </source>
</evidence>
<feature type="transmembrane region" description="Helical" evidence="6">
    <location>
        <begin position="212"/>
        <end position="233"/>
    </location>
</feature>
<evidence type="ECO:0000256" key="2">
    <source>
        <dbReference type="ARBA" id="ARBA00022692"/>
    </source>
</evidence>
<feature type="transmembrane region" description="Helical" evidence="6">
    <location>
        <begin position="658"/>
        <end position="677"/>
    </location>
</feature>
<feature type="transmembrane region" description="Helical" evidence="6">
    <location>
        <begin position="683"/>
        <end position="700"/>
    </location>
</feature>
<dbReference type="SFLD" id="SFLDF00027">
    <property type="entry name" value="p-type_atpase"/>
    <property type="match status" value="1"/>
</dbReference>
<dbReference type="InterPro" id="IPR018303">
    <property type="entry name" value="ATPase_P-typ_P_site"/>
</dbReference>
<dbReference type="GO" id="GO:0016020">
    <property type="term" value="C:membrane"/>
    <property type="evidence" value="ECO:0007669"/>
    <property type="project" value="UniProtKB-SubCell"/>
</dbReference>
<dbReference type="Gene3D" id="3.40.50.1000">
    <property type="entry name" value="HAD superfamily/HAD-like"/>
    <property type="match status" value="1"/>
</dbReference>
<feature type="transmembrane region" description="Helical" evidence="6">
    <location>
        <begin position="594"/>
        <end position="614"/>
    </location>
</feature>
<dbReference type="GO" id="GO:0016887">
    <property type="term" value="F:ATP hydrolysis activity"/>
    <property type="evidence" value="ECO:0007669"/>
    <property type="project" value="InterPro"/>
</dbReference>
<comment type="caution">
    <text evidence="8">The sequence shown here is derived from an EMBL/GenBank/DDBJ whole genome shotgun (WGS) entry which is preliminary data.</text>
</comment>
<evidence type="ECO:0000256" key="5">
    <source>
        <dbReference type="ARBA" id="ARBA00023136"/>
    </source>
</evidence>
<dbReference type="NCBIfam" id="TIGR01494">
    <property type="entry name" value="ATPase_P-type"/>
    <property type="match status" value="2"/>
</dbReference>
<protein>
    <submittedName>
        <fullName evidence="8">Cation-transporting ATPase, E1-E2 family</fullName>
    </submittedName>
</protein>
<dbReference type="RefSeq" id="WP_003134570.1">
    <property type="nucleotide sequence ID" value="NZ_AMQS01000001.1"/>
</dbReference>
<dbReference type="EMBL" id="AMQS01000001">
    <property type="protein sequence ID" value="EKF52600.1"/>
    <property type="molecule type" value="Genomic_DNA"/>
</dbReference>
<dbReference type="InterPro" id="IPR023298">
    <property type="entry name" value="ATPase_P-typ_TM_dom_sf"/>
</dbReference>
<evidence type="ECO:0000313" key="9">
    <source>
        <dbReference type="Proteomes" id="UP000006787"/>
    </source>
</evidence>
<dbReference type="PATRIC" id="fig|1231377.3.peg.174"/>
<keyword evidence="5 6" id="KW-0472">Membrane</keyword>
<evidence type="ECO:0000256" key="6">
    <source>
        <dbReference type="SAM" id="Phobius"/>
    </source>
</evidence>
<sequence length="773" mass="85737">MAAFKYEGLTQKEVEKRLEAGQVNIAKNESGKTYSQIFASNLLTFFNLINILLFILVLSVGSHKNALFIIIVVVNAGIGLYQEIKARRLLNKLSLLNTSKVKLFRQGKQIELKQEELVLDDTLLLGMGDQIPCDSQIIEGEIEVNEALLTGEADALLKREGAELYSGSFVTSGTAVAQVIHVGKDNYIHQLAHEARKIKKQTRMLRDSLAKVVRIVSFIMIPLGVLLYLKLFYVTQTGHEQAVLGTVAALEGMFPQGLILLTSMALTLGVINLVKRKVLVQELHTIDALARVDVLCLDKTGTITTGEMQVEQVESLSEQSLAQIDHTIGNILRSLPDQNVTAQALRKYFGAQKDYEVLQTLPFSSERKYSAVEFSEGTYYLGALQFLFPQGNSRLQDKAQKYAEKGHRVLVLAQSGEKLEKGLLPNDLSAQALIVISDILRADAKQTLEYFKKQGVRCKIISGDDPVTVSAIAKAVALPDAEKYVDVSQVHTDEDLIFAVEHQQIFGRVSPQQKKRMVEILKAKGHTVAMTGDGVNDILAFKEADCSIAMREGSEAAKQTANLILMDNNFSAMPYIVNEGRRVINNLTRTGSLLMVRMMFSIVLTVLTLFAGNVYPFEPIQLTILTAFFVGIPSFFLSFESDFSKVEGSFLKTLFERAFPVGLSIAVGATLIVRLGAVLGISHGELAMMTVLFSAWNYVLMQRKIFWPIKRYRLWIFSITQISFLIALVIGSGFLNLAWPTLLHSILLLPFLAVTPFVQTILAKGSNFLFQKL</sequence>
<dbReference type="PRINTS" id="PR00119">
    <property type="entry name" value="CATATPASE"/>
</dbReference>
<feature type="transmembrane region" description="Helical" evidence="6">
    <location>
        <begin position="66"/>
        <end position="84"/>
    </location>
</feature>
<dbReference type="Gene3D" id="1.20.1110.10">
    <property type="entry name" value="Calcium-transporting ATPase, transmembrane domain"/>
    <property type="match status" value="1"/>
</dbReference>
<feature type="transmembrane region" description="Helical" evidence="6">
    <location>
        <begin position="741"/>
        <end position="763"/>
    </location>
</feature>
<evidence type="ECO:0000256" key="1">
    <source>
        <dbReference type="ARBA" id="ARBA00004141"/>
    </source>
</evidence>
<dbReference type="SUPFAM" id="SSF81665">
    <property type="entry name" value="Calcium ATPase, transmembrane domain M"/>
    <property type="match status" value="1"/>
</dbReference>
<evidence type="ECO:0000256" key="4">
    <source>
        <dbReference type="ARBA" id="ARBA00022989"/>
    </source>
</evidence>
<evidence type="ECO:0000256" key="3">
    <source>
        <dbReference type="ARBA" id="ARBA00022967"/>
    </source>
</evidence>
<dbReference type="PROSITE" id="PS00154">
    <property type="entry name" value="ATPASE_E1_E2"/>
    <property type="match status" value="1"/>
</dbReference>
<dbReference type="Proteomes" id="UP000006787">
    <property type="component" value="Unassembled WGS sequence"/>
</dbReference>
<dbReference type="GO" id="GO:0005524">
    <property type="term" value="F:ATP binding"/>
    <property type="evidence" value="ECO:0007669"/>
    <property type="project" value="InterPro"/>
</dbReference>